<proteinExistence type="predicted"/>
<sequence length="324" mass="37294">MLLFIISSCSQSQKSKSEDVELELQTFISLLEYDFKVLEDEIKNLGNFVHYLFENKEKILSKADKNKYKFRGAFSNVSPNSDPNLSTIYISETSENKQEALELLYLTNSLDSAFRAIIDKHPVVSQVYFNSQLQINRLYPPYDAFSMLDPDLDVTSFNFYYFADEQHNPSKETIWVDETYVDPVGKGWMISLLNPIYFENDLKMVLAFDITLNDIIEAYLDKFDSNFVIIDSTGKLVAGKAKGIEALSLPPLKNHTYTQTITSDSYREEDFNLFSSKNREVRKLASQIILSSEDEYILRDSGVEIKVSAAKMSKLNWYVLDLTF</sequence>
<organism evidence="1 2">
    <name type="scientific">Shivajiella indica</name>
    <dbReference type="NCBI Taxonomy" id="872115"/>
    <lineage>
        <taxon>Bacteria</taxon>
        <taxon>Pseudomonadati</taxon>
        <taxon>Bacteroidota</taxon>
        <taxon>Cytophagia</taxon>
        <taxon>Cytophagales</taxon>
        <taxon>Cyclobacteriaceae</taxon>
        <taxon>Shivajiella</taxon>
    </lineage>
</organism>
<gene>
    <name evidence="1" type="ORF">ACFSKV_17520</name>
</gene>
<accession>A0ABW5BB80</accession>
<evidence type="ECO:0000313" key="1">
    <source>
        <dbReference type="EMBL" id="MFD2203383.1"/>
    </source>
</evidence>
<dbReference type="EMBL" id="JBHUIV010000025">
    <property type="protein sequence ID" value="MFD2203383.1"/>
    <property type="molecule type" value="Genomic_DNA"/>
</dbReference>
<comment type="caution">
    <text evidence="1">The sequence shown here is derived from an EMBL/GenBank/DDBJ whole genome shotgun (WGS) entry which is preliminary data.</text>
</comment>
<reference evidence="2" key="1">
    <citation type="journal article" date="2019" name="Int. J. Syst. Evol. Microbiol.">
        <title>The Global Catalogue of Microorganisms (GCM) 10K type strain sequencing project: providing services to taxonomists for standard genome sequencing and annotation.</title>
        <authorList>
            <consortium name="The Broad Institute Genomics Platform"/>
            <consortium name="The Broad Institute Genome Sequencing Center for Infectious Disease"/>
            <person name="Wu L."/>
            <person name="Ma J."/>
        </authorList>
    </citation>
    <scope>NUCLEOTIDE SEQUENCE [LARGE SCALE GENOMIC DNA]</scope>
    <source>
        <strain evidence="2">KCTC 19812</strain>
    </source>
</reference>
<protein>
    <submittedName>
        <fullName evidence="1">Cache sensor protein</fullName>
    </submittedName>
</protein>
<evidence type="ECO:0000313" key="2">
    <source>
        <dbReference type="Proteomes" id="UP001597414"/>
    </source>
</evidence>
<dbReference type="Gene3D" id="3.30.450.20">
    <property type="entry name" value="PAS domain"/>
    <property type="match status" value="1"/>
</dbReference>
<dbReference type="Proteomes" id="UP001597414">
    <property type="component" value="Unassembled WGS sequence"/>
</dbReference>
<keyword evidence="2" id="KW-1185">Reference proteome</keyword>
<name>A0ABW5BB80_9BACT</name>